<name>A0A170V882_TRIIF</name>
<reference evidence="1" key="2">
    <citation type="journal article" date="2017" name="J. Med. Entomol.">
        <title>Transcriptome Analysis of the Triatoma infestans (Hemiptera: Reduviidae) Integument.</title>
        <authorList>
            <person name="Calderon-Fernandez G.M."/>
            <person name="Moriconi D.E."/>
            <person name="Dulbecco A.B."/>
            <person name="Juarez M.P."/>
        </authorList>
    </citation>
    <scope>NUCLEOTIDE SEQUENCE</scope>
    <source>
        <strain evidence="1">Int1</strain>
        <tissue evidence="1">Integument</tissue>
    </source>
</reference>
<sequence>FSYDNTNLEIVKTFTYLGIKFSNSGLFLQASKMASNKCLAAIAAVRQILISTKCTTWDAKMLLYNNIVKNTLLYGSEIWSLRYFDHIEKTQVKFLKQLLGVPLTTPGYMVR</sequence>
<evidence type="ECO:0000313" key="1">
    <source>
        <dbReference type="EMBL" id="JAR96429.1"/>
    </source>
</evidence>
<dbReference type="GO" id="GO:0003964">
    <property type="term" value="F:RNA-directed DNA polymerase activity"/>
    <property type="evidence" value="ECO:0007669"/>
    <property type="project" value="UniProtKB-KW"/>
</dbReference>
<proteinExistence type="predicted"/>
<dbReference type="EMBL" id="GEMB01006936">
    <property type="protein sequence ID" value="JAR96429.1"/>
    <property type="molecule type" value="Transcribed_RNA"/>
</dbReference>
<accession>A0A170V882</accession>
<dbReference type="AlphaFoldDB" id="A0A170V882"/>
<reference evidence="1" key="1">
    <citation type="submission" date="2016-04" db="EMBL/GenBank/DDBJ databases">
        <authorList>
            <person name="Calderon-Fernandez G.M.Sr."/>
        </authorList>
    </citation>
    <scope>NUCLEOTIDE SEQUENCE</scope>
    <source>
        <strain evidence="1">Int1</strain>
        <tissue evidence="1">Integument</tissue>
    </source>
</reference>
<protein>
    <submittedName>
        <fullName evidence="1">Rna-directed dna polymerase from mobile element jockey-like protein</fullName>
    </submittedName>
</protein>
<feature type="non-terminal residue" evidence="1">
    <location>
        <position position="1"/>
    </location>
</feature>
<feature type="non-terminal residue" evidence="1">
    <location>
        <position position="111"/>
    </location>
</feature>
<keyword evidence="1" id="KW-0695">RNA-directed DNA polymerase</keyword>
<organism evidence="1">
    <name type="scientific">Triatoma infestans</name>
    <name type="common">Assassin bug</name>
    <dbReference type="NCBI Taxonomy" id="30076"/>
    <lineage>
        <taxon>Eukaryota</taxon>
        <taxon>Metazoa</taxon>
        <taxon>Ecdysozoa</taxon>
        <taxon>Arthropoda</taxon>
        <taxon>Hexapoda</taxon>
        <taxon>Insecta</taxon>
        <taxon>Pterygota</taxon>
        <taxon>Neoptera</taxon>
        <taxon>Paraneoptera</taxon>
        <taxon>Hemiptera</taxon>
        <taxon>Heteroptera</taxon>
        <taxon>Panheteroptera</taxon>
        <taxon>Cimicomorpha</taxon>
        <taxon>Reduviidae</taxon>
        <taxon>Triatominae</taxon>
        <taxon>Triatoma</taxon>
    </lineage>
</organism>
<keyword evidence="1" id="KW-0548">Nucleotidyltransferase</keyword>
<keyword evidence="1" id="KW-0808">Transferase</keyword>